<dbReference type="SUPFAM" id="SSF51294">
    <property type="entry name" value="Hedgehog/intein (Hint) domain"/>
    <property type="match status" value="1"/>
</dbReference>
<dbReference type="Gene3D" id="2.170.16.10">
    <property type="entry name" value="Hedgehog/Intein (Hint) domain"/>
    <property type="match status" value="1"/>
</dbReference>
<evidence type="ECO:0000313" key="2">
    <source>
        <dbReference type="Proteomes" id="UP001187734"/>
    </source>
</evidence>
<organism evidence="1 2">
    <name type="scientific">Fusarium torulosum</name>
    <dbReference type="NCBI Taxonomy" id="33205"/>
    <lineage>
        <taxon>Eukaryota</taxon>
        <taxon>Fungi</taxon>
        <taxon>Dikarya</taxon>
        <taxon>Ascomycota</taxon>
        <taxon>Pezizomycotina</taxon>
        <taxon>Sordariomycetes</taxon>
        <taxon>Hypocreomycetidae</taxon>
        <taxon>Hypocreales</taxon>
        <taxon>Nectriaceae</taxon>
        <taxon>Fusarium</taxon>
    </lineage>
</organism>
<name>A0AAE8LXJ8_9HYPO</name>
<gene>
    <name evidence="1" type="ORF">FTOL_00144</name>
</gene>
<comment type="caution">
    <text evidence="1">The sequence shown here is derived from an EMBL/GenBank/DDBJ whole genome shotgun (WGS) entry which is preliminary data.</text>
</comment>
<dbReference type="EMBL" id="ONZP01000010">
    <property type="protein sequence ID" value="SPJ70416.1"/>
    <property type="molecule type" value="Genomic_DNA"/>
</dbReference>
<reference evidence="1" key="1">
    <citation type="submission" date="2018-03" db="EMBL/GenBank/DDBJ databases">
        <authorList>
            <person name="Guldener U."/>
        </authorList>
    </citation>
    <scope>NUCLEOTIDE SEQUENCE</scope>
</reference>
<protein>
    <submittedName>
        <fullName evidence="1">Uncharacterized protein</fullName>
    </submittedName>
</protein>
<dbReference type="InterPro" id="IPR036844">
    <property type="entry name" value="Hint_dom_sf"/>
</dbReference>
<sequence>MPSNADTGGFVAGTVVETEMGKEAIENVTENTRVLTRAGESQQWGVRSDEVVMVPASDNLYSINGGDPFFTAGQPFYTTTGIRAIDPVFARQQNPWLEVGALKPGHMLLRLNTTKTSYEPEEIKSIMGSRSQGGKVYGLHFREGLRSYHANGYLVSLNYPEITGASISHQLRTMSDQDKAKAVQSLQELKLLFDRFGAGSIIDRLVTGGSSPNS</sequence>
<accession>A0AAE8LXJ8</accession>
<dbReference type="AlphaFoldDB" id="A0AAE8LXJ8"/>
<evidence type="ECO:0000313" key="1">
    <source>
        <dbReference type="EMBL" id="SPJ70416.1"/>
    </source>
</evidence>
<keyword evidence="2" id="KW-1185">Reference proteome</keyword>
<dbReference type="Proteomes" id="UP001187734">
    <property type="component" value="Unassembled WGS sequence"/>
</dbReference>
<proteinExistence type="predicted"/>